<protein>
    <submittedName>
        <fullName evidence="2">Uncharacterized protein</fullName>
    </submittedName>
</protein>
<dbReference type="EMBL" id="ML978122">
    <property type="protein sequence ID" value="KAF2102358.1"/>
    <property type="molecule type" value="Genomic_DNA"/>
</dbReference>
<evidence type="ECO:0000313" key="2">
    <source>
        <dbReference type="EMBL" id="KAF2102358.1"/>
    </source>
</evidence>
<evidence type="ECO:0000313" key="3">
    <source>
        <dbReference type="Proteomes" id="UP000799772"/>
    </source>
</evidence>
<name>A0A9P4M940_9PEZI</name>
<dbReference type="OrthoDB" id="3257981at2759"/>
<gene>
    <name evidence="2" type="ORF">NA57DRAFT_51937</name>
</gene>
<feature type="chain" id="PRO_5040278806" evidence="1">
    <location>
        <begin position="21"/>
        <end position="508"/>
    </location>
</feature>
<organism evidence="2 3">
    <name type="scientific">Rhizodiscina lignyota</name>
    <dbReference type="NCBI Taxonomy" id="1504668"/>
    <lineage>
        <taxon>Eukaryota</taxon>
        <taxon>Fungi</taxon>
        <taxon>Dikarya</taxon>
        <taxon>Ascomycota</taxon>
        <taxon>Pezizomycotina</taxon>
        <taxon>Dothideomycetes</taxon>
        <taxon>Pleosporomycetidae</taxon>
        <taxon>Aulographales</taxon>
        <taxon>Rhizodiscinaceae</taxon>
        <taxon>Rhizodiscina</taxon>
    </lineage>
</organism>
<accession>A0A9P4M940</accession>
<keyword evidence="1" id="KW-0732">Signal</keyword>
<keyword evidence="3" id="KW-1185">Reference proteome</keyword>
<comment type="caution">
    <text evidence="2">The sequence shown here is derived from an EMBL/GenBank/DDBJ whole genome shotgun (WGS) entry which is preliminary data.</text>
</comment>
<dbReference type="AlphaFoldDB" id="A0A9P4M940"/>
<evidence type="ECO:0000256" key="1">
    <source>
        <dbReference type="SAM" id="SignalP"/>
    </source>
</evidence>
<sequence>MSWKSLTATNLLLLTTVTEAARLPLNPALPLRRRQVIPTPWYNVTCGAVGDPGSNPYSAWQTAFADSAYEAVSNSWNNDAPPAGDTTPLDYVETFMHFFNGPRNWNCSNIAQGDPCAGGLDHCGDNEGTSGAANVPAAYLIGDSFTNLHNVHSSRYQAISNAQQFIDISSLQSTFAPVDIDALEILKTILDSVQLVIGLGSAYTWNLVLKSAPIFNVGSLGKDVLQQIHGGAKDAFNNAISTIFTTTKDNLQSDDTALNEQNDLSSALTQLVGIWQASEATFLSYIFSGAGNALSDLHNLIQNGFFIPTPQDGLADFQNQAIKILYGILIPKAWGLISGAKPFILMVDGDCGSSSTAPDSAKAYMSDDTAAQTHICFDNKIFYLVNGVKNPPAGGSCDPTSRDCFGPTGSETVSFNSLPGGTFNNLNGNNWYGIKLDDFIISSYQGYQLNGNQNGYQMPDLTTYIDGQGTQGDIIFQNQLQTPGLFTITICTDADSAANNVKGGKAPC</sequence>
<reference evidence="2" key="1">
    <citation type="journal article" date="2020" name="Stud. Mycol.">
        <title>101 Dothideomycetes genomes: a test case for predicting lifestyles and emergence of pathogens.</title>
        <authorList>
            <person name="Haridas S."/>
            <person name="Albert R."/>
            <person name="Binder M."/>
            <person name="Bloem J."/>
            <person name="Labutti K."/>
            <person name="Salamov A."/>
            <person name="Andreopoulos B."/>
            <person name="Baker S."/>
            <person name="Barry K."/>
            <person name="Bills G."/>
            <person name="Bluhm B."/>
            <person name="Cannon C."/>
            <person name="Castanera R."/>
            <person name="Culley D."/>
            <person name="Daum C."/>
            <person name="Ezra D."/>
            <person name="Gonzalez J."/>
            <person name="Henrissat B."/>
            <person name="Kuo A."/>
            <person name="Liang C."/>
            <person name="Lipzen A."/>
            <person name="Lutzoni F."/>
            <person name="Magnuson J."/>
            <person name="Mondo S."/>
            <person name="Nolan M."/>
            <person name="Ohm R."/>
            <person name="Pangilinan J."/>
            <person name="Park H.-J."/>
            <person name="Ramirez L."/>
            <person name="Alfaro M."/>
            <person name="Sun H."/>
            <person name="Tritt A."/>
            <person name="Yoshinaga Y."/>
            <person name="Zwiers L.-H."/>
            <person name="Turgeon B."/>
            <person name="Goodwin S."/>
            <person name="Spatafora J."/>
            <person name="Crous P."/>
            <person name="Grigoriev I."/>
        </authorList>
    </citation>
    <scope>NUCLEOTIDE SEQUENCE</scope>
    <source>
        <strain evidence="2">CBS 133067</strain>
    </source>
</reference>
<dbReference type="Proteomes" id="UP000799772">
    <property type="component" value="Unassembled WGS sequence"/>
</dbReference>
<proteinExistence type="predicted"/>
<feature type="signal peptide" evidence="1">
    <location>
        <begin position="1"/>
        <end position="20"/>
    </location>
</feature>